<dbReference type="EMBL" id="ADBJ01000002">
    <property type="protein sequence ID" value="EFA86288.1"/>
    <property type="molecule type" value="Genomic_DNA"/>
</dbReference>
<dbReference type="InParanoid" id="D3AVG5"/>
<dbReference type="Pfam" id="PF05700">
    <property type="entry name" value="BCAS2"/>
    <property type="match status" value="1"/>
</dbReference>
<keyword evidence="3" id="KW-0747">Spliceosome</keyword>
<comment type="subcellular location">
    <subcellularLocation>
        <location evidence="1">Nucleus</location>
    </subcellularLocation>
</comment>
<dbReference type="AlphaFoldDB" id="D3AVG5"/>
<evidence type="ECO:0000313" key="6">
    <source>
        <dbReference type="EMBL" id="EFA86288.1"/>
    </source>
</evidence>
<dbReference type="GO" id="GO:0008380">
    <property type="term" value="P:RNA splicing"/>
    <property type="evidence" value="ECO:0007669"/>
    <property type="project" value="UniProtKB-KW"/>
</dbReference>
<organism evidence="6 7">
    <name type="scientific">Heterostelium pallidum (strain ATCC 26659 / Pp 5 / PN500)</name>
    <name type="common">Cellular slime mold</name>
    <name type="synonym">Polysphondylium pallidum</name>
    <dbReference type="NCBI Taxonomy" id="670386"/>
    <lineage>
        <taxon>Eukaryota</taxon>
        <taxon>Amoebozoa</taxon>
        <taxon>Evosea</taxon>
        <taxon>Eumycetozoa</taxon>
        <taxon>Dictyostelia</taxon>
        <taxon>Acytosteliales</taxon>
        <taxon>Acytosteliaceae</taxon>
        <taxon>Heterostelium</taxon>
    </lineage>
</organism>
<keyword evidence="5" id="KW-0539">Nucleus</keyword>
<keyword evidence="7" id="KW-1185">Reference proteome</keyword>
<evidence type="ECO:0000256" key="1">
    <source>
        <dbReference type="ARBA" id="ARBA00004123"/>
    </source>
</evidence>
<proteinExistence type="predicted"/>
<sequence length="67" mass="7771">MKIQIEGSELVDSLPYIDAPITEGEQAIINEMIREEMTKFVPPDYLSQLPLPHSFNFNVRSHYKSFD</sequence>
<comment type="caution">
    <text evidence="6">The sequence shown here is derived from an EMBL/GenBank/DDBJ whole genome shotgun (WGS) entry which is preliminary data.</text>
</comment>
<keyword evidence="4" id="KW-0508">mRNA splicing</keyword>
<keyword evidence="2" id="KW-0507">mRNA processing</keyword>
<evidence type="ECO:0000313" key="7">
    <source>
        <dbReference type="Proteomes" id="UP000001396"/>
    </source>
</evidence>
<evidence type="ECO:0000256" key="5">
    <source>
        <dbReference type="ARBA" id="ARBA00023242"/>
    </source>
</evidence>
<gene>
    <name evidence="6" type="ORF">PPL_00075</name>
</gene>
<dbReference type="Proteomes" id="UP000001396">
    <property type="component" value="Unassembled WGS sequence"/>
</dbReference>
<dbReference type="GO" id="GO:0005681">
    <property type="term" value="C:spliceosomal complex"/>
    <property type="evidence" value="ECO:0007669"/>
    <property type="project" value="UniProtKB-KW"/>
</dbReference>
<dbReference type="STRING" id="670386.D3AVG5"/>
<evidence type="ECO:0000256" key="3">
    <source>
        <dbReference type="ARBA" id="ARBA00022728"/>
    </source>
</evidence>
<dbReference type="InterPro" id="IPR008409">
    <property type="entry name" value="SPF27"/>
</dbReference>
<accession>D3AVG5</accession>
<reference evidence="6 7" key="1">
    <citation type="journal article" date="2011" name="Genome Res.">
        <title>Phylogeny-wide analysis of social amoeba genomes highlights ancient origins for complex intercellular communication.</title>
        <authorList>
            <person name="Heidel A.J."/>
            <person name="Lawal H.M."/>
            <person name="Felder M."/>
            <person name="Schilde C."/>
            <person name="Helps N.R."/>
            <person name="Tunggal B."/>
            <person name="Rivero F."/>
            <person name="John U."/>
            <person name="Schleicher M."/>
            <person name="Eichinger L."/>
            <person name="Platzer M."/>
            <person name="Noegel A.A."/>
            <person name="Schaap P."/>
            <person name="Gloeckner G."/>
        </authorList>
    </citation>
    <scope>NUCLEOTIDE SEQUENCE [LARGE SCALE GENOMIC DNA]</scope>
    <source>
        <strain evidence="7">ATCC 26659 / Pp 5 / PN500</strain>
    </source>
</reference>
<protein>
    <submittedName>
        <fullName evidence="6">Uncharacterized protein</fullName>
    </submittedName>
</protein>
<evidence type="ECO:0000256" key="4">
    <source>
        <dbReference type="ARBA" id="ARBA00023187"/>
    </source>
</evidence>
<evidence type="ECO:0000256" key="2">
    <source>
        <dbReference type="ARBA" id="ARBA00022664"/>
    </source>
</evidence>
<dbReference type="RefSeq" id="XP_020438393.1">
    <property type="nucleotide sequence ID" value="XM_020571119.1"/>
</dbReference>
<name>D3AVG5_HETP5</name>
<dbReference type="GeneID" id="31355609"/>
<dbReference type="GO" id="GO:0006397">
    <property type="term" value="P:mRNA processing"/>
    <property type="evidence" value="ECO:0007669"/>
    <property type="project" value="UniProtKB-KW"/>
</dbReference>